<dbReference type="InterPro" id="IPR056569">
    <property type="entry name" value="ArlJ-like"/>
</dbReference>
<reference evidence="8" key="2">
    <citation type="journal article" date="2014" name="ISME J.">
        <title>Microbial stratification in low pH oxic and suboxic macroscopic growths along an acid mine drainage.</title>
        <authorList>
            <person name="Mendez-Garcia C."/>
            <person name="Mesa V."/>
            <person name="Sprenger R.R."/>
            <person name="Richter M."/>
            <person name="Diez M.S."/>
            <person name="Solano J."/>
            <person name="Bargiela R."/>
            <person name="Golyshina O.V."/>
            <person name="Manteca A."/>
            <person name="Ramos J.L."/>
            <person name="Gallego J.R."/>
            <person name="Llorente I."/>
            <person name="Martins Dos Santos V.A."/>
            <person name="Jensen O.N."/>
            <person name="Pelaez A.I."/>
            <person name="Sanchez J."/>
            <person name="Ferrer M."/>
        </authorList>
    </citation>
    <scope>NUCLEOTIDE SEQUENCE</scope>
</reference>
<gene>
    <name evidence="8" type="ORF">B1B_17330</name>
</gene>
<evidence type="ECO:0000313" key="8">
    <source>
        <dbReference type="EMBL" id="EQD34225.1"/>
    </source>
</evidence>
<keyword evidence="3 6" id="KW-0812">Transmembrane</keyword>
<name>T0ZWD5_9ZZZZ</name>
<sequence length="338" mass="35953">MPAEYGAPSGTVLPTSRRAARAMALARRNANALKTPPGFQDVYVLYAGAAVFAVCLVLAFLAATGHFPFEFRPGEDPAGSVNHINAAIDFGVVGTLVLLLPYGIVATRRASRIAAIEARLPDFLRDVAEAGRFGMTLPEAIIVASKGRYGPLTEEIQHMASQLEWGVPVAQALRLFEDRIQTPLTSRVVSIIVKANEAGGNVADVLNMVAHDTREVQLSEEQRKITMVTYLTVIYISFGVFLATILIMAFTFLPQMVIAAQGLSNAGVGGTGGAVGVSAQYIPAVFLAFLAAVIAHAIGDGMMAGVIHSGRLQEGMIHGGLMLIFGWVFMRFLVPISV</sequence>
<evidence type="ECO:0000256" key="6">
    <source>
        <dbReference type="SAM" id="Phobius"/>
    </source>
</evidence>
<dbReference type="PANTHER" id="PTHR35402:SF1">
    <property type="entry name" value="TYPE II SECRETION SYSTEM PROTEIN GSPF DOMAIN-CONTAINING PROTEIN"/>
    <property type="match status" value="1"/>
</dbReference>
<evidence type="ECO:0000256" key="1">
    <source>
        <dbReference type="ARBA" id="ARBA00004651"/>
    </source>
</evidence>
<protein>
    <submittedName>
        <fullName evidence="8">Type II secretion system protein F domain protein</fullName>
    </submittedName>
</protein>
<dbReference type="InterPro" id="IPR042094">
    <property type="entry name" value="T2SS_GspF_sf"/>
</dbReference>
<dbReference type="GO" id="GO:0005886">
    <property type="term" value="C:plasma membrane"/>
    <property type="evidence" value="ECO:0007669"/>
    <property type="project" value="UniProtKB-SubCell"/>
</dbReference>
<evidence type="ECO:0000259" key="7">
    <source>
        <dbReference type="Pfam" id="PF00482"/>
    </source>
</evidence>
<dbReference type="EMBL" id="AUZY01011562">
    <property type="protein sequence ID" value="EQD34225.1"/>
    <property type="molecule type" value="Genomic_DNA"/>
</dbReference>
<feature type="transmembrane region" description="Helical" evidence="6">
    <location>
        <begin position="83"/>
        <end position="105"/>
    </location>
</feature>
<comment type="subcellular location">
    <subcellularLocation>
        <location evidence="1">Cell membrane</location>
        <topology evidence="1">Multi-pass membrane protein</topology>
    </subcellularLocation>
</comment>
<dbReference type="PANTHER" id="PTHR35402">
    <property type="entry name" value="INTEGRAL MEMBRANE PROTEIN-RELATED"/>
    <property type="match status" value="1"/>
</dbReference>
<dbReference type="Pfam" id="PF00482">
    <property type="entry name" value="T2SSF"/>
    <property type="match status" value="1"/>
</dbReference>
<dbReference type="Gene3D" id="1.20.81.30">
    <property type="entry name" value="Type II secretion system (T2SS), domain F"/>
    <property type="match status" value="1"/>
</dbReference>
<reference evidence="8" key="1">
    <citation type="submission" date="2013-08" db="EMBL/GenBank/DDBJ databases">
        <authorList>
            <person name="Mendez C."/>
            <person name="Richter M."/>
            <person name="Ferrer M."/>
            <person name="Sanchez J."/>
        </authorList>
    </citation>
    <scope>NUCLEOTIDE SEQUENCE</scope>
</reference>
<feature type="transmembrane region" description="Helical" evidence="6">
    <location>
        <begin position="273"/>
        <end position="295"/>
    </location>
</feature>
<feature type="transmembrane region" description="Helical" evidence="6">
    <location>
        <begin position="316"/>
        <end position="334"/>
    </location>
</feature>
<feature type="transmembrane region" description="Helical" evidence="6">
    <location>
        <begin position="43"/>
        <end position="63"/>
    </location>
</feature>
<evidence type="ECO:0000256" key="4">
    <source>
        <dbReference type="ARBA" id="ARBA00022989"/>
    </source>
</evidence>
<dbReference type="AlphaFoldDB" id="T0ZWD5"/>
<feature type="transmembrane region" description="Helical" evidence="6">
    <location>
        <begin position="228"/>
        <end position="253"/>
    </location>
</feature>
<dbReference type="InterPro" id="IPR018076">
    <property type="entry name" value="T2SS_GspF_dom"/>
</dbReference>
<keyword evidence="2" id="KW-1003">Cell membrane</keyword>
<evidence type="ECO:0000256" key="5">
    <source>
        <dbReference type="ARBA" id="ARBA00023136"/>
    </source>
</evidence>
<accession>T0ZWD5</accession>
<keyword evidence="4 6" id="KW-1133">Transmembrane helix</keyword>
<proteinExistence type="predicted"/>
<keyword evidence="5 6" id="KW-0472">Membrane</keyword>
<comment type="caution">
    <text evidence="8">The sequence shown here is derived from an EMBL/GenBank/DDBJ whole genome shotgun (WGS) entry which is preliminary data.</text>
</comment>
<evidence type="ECO:0000256" key="3">
    <source>
        <dbReference type="ARBA" id="ARBA00022692"/>
    </source>
</evidence>
<organism evidence="8">
    <name type="scientific">mine drainage metagenome</name>
    <dbReference type="NCBI Taxonomy" id="410659"/>
    <lineage>
        <taxon>unclassified sequences</taxon>
        <taxon>metagenomes</taxon>
        <taxon>ecological metagenomes</taxon>
    </lineage>
</organism>
<evidence type="ECO:0000256" key="2">
    <source>
        <dbReference type="ARBA" id="ARBA00022475"/>
    </source>
</evidence>
<feature type="domain" description="Type II secretion system protein GspF" evidence="7">
    <location>
        <begin position="123"/>
        <end position="248"/>
    </location>
</feature>